<accession>A0AAP0Q7Z8</accession>
<organism evidence="1 2">
    <name type="scientific">Stephania yunnanensis</name>
    <dbReference type="NCBI Taxonomy" id="152371"/>
    <lineage>
        <taxon>Eukaryota</taxon>
        <taxon>Viridiplantae</taxon>
        <taxon>Streptophyta</taxon>
        <taxon>Embryophyta</taxon>
        <taxon>Tracheophyta</taxon>
        <taxon>Spermatophyta</taxon>
        <taxon>Magnoliopsida</taxon>
        <taxon>Ranunculales</taxon>
        <taxon>Menispermaceae</taxon>
        <taxon>Menispermoideae</taxon>
        <taxon>Cissampelideae</taxon>
        <taxon>Stephania</taxon>
    </lineage>
</organism>
<comment type="caution">
    <text evidence="1">The sequence shown here is derived from an EMBL/GenBank/DDBJ whole genome shotgun (WGS) entry which is preliminary data.</text>
</comment>
<dbReference type="Proteomes" id="UP001420932">
    <property type="component" value="Unassembled WGS sequence"/>
</dbReference>
<dbReference type="AlphaFoldDB" id="A0AAP0Q7Z8"/>
<evidence type="ECO:0000313" key="2">
    <source>
        <dbReference type="Proteomes" id="UP001420932"/>
    </source>
</evidence>
<reference evidence="1 2" key="1">
    <citation type="submission" date="2024-01" db="EMBL/GenBank/DDBJ databases">
        <title>Genome assemblies of Stephania.</title>
        <authorList>
            <person name="Yang L."/>
        </authorList>
    </citation>
    <scope>NUCLEOTIDE SEQUENCE [LARGE SCALE GENOMIC DNA]</scope>
    <source>
        <strain evidence="1">YNDBR</strain>
        <tissue evidence="1">Leaf</tissue>
    </source>
</reference>
<sequence length="143" mass="16694">MHKLKKNPIQPDFVLDEEWKRYLECYESDDFLSRSRYASLNRNIEVEGPLTRVSKHGGGLVSFVTTNERLTFTFERTLIVTDFYLHLYTVKGDEITFIDTRSKWFYAQFVSIHHELTQATPDQSVDDLAVYHNVVGDCPKGRV</sequence>
<keyword evidence="2" id="KW-1185">Reference proteome</keyword>
<protein>
    <submittedName>
        <fullName evidence="1">Uncharacterized protein</fullName>
    </submittedName>
</protein>
<name>A0AAP0Q7Z8_9MAGN</name>
<gene>
    <name evidence="1" type="ORF">Syun_001664</name>
</gene>
<evidence type="ECO:0000313" key="1">
    <source>
        <dbReference type="EMBL" id="KAK9169524.1"/>
    </source>
</evidence>
<proteinExistence type="predicted"/>
<dbReference type="EMBL" id="JBBNAF010000001">
    <property type="protein sequence ID" value="KAK9169524.1"/>
    <property type="molecule type" value="Genomic_DNA"/>
</dbReference>